<dbReference type="AlphaFoldDB" id="A0A2U2EFE5"/>
<comment type="caution">
    <text evidence="2">The sequence shown here is derived from an EMBL/GenBank/DDBJ whole genome shotgun (WGS) entry which is preliminary data.</text>
</comment>
<keyword evidence="1" id="KW-0812">Transmembrane</keyword>
<evidence type="ECO:0000313" key="2">
    <source>
        <dbReference type="EMBL" id="PWE83236.1"/>
    </source>
</evidence>
<feature type="transmembrane region" description="Helical" evidence="1">
    <location>
        <begin position="94"/>
        <end position="117"/>
    </location>
</feature>
<feature type="transmembrane region" description="Helical" evidence="1">
    <location>
        <begin position="65"/>
        <end position="85"/>
    </location>
</feature>
<sequence>MEKFKPFIIPVALLVLIDQMVKIVISKVFMKYEFDIIAKVLRFNPELNTRLSYAGNFFELLSSPFVTILLNVFVLFLFLSGYMLYQAKRAHTSFWVKMIMICGISGCLCSLIDKVFWGGSLDFLQIPTLFIFDLKDCYLTVAEVIFVVIGILNSKEISVKEYLHFCCNKFSL</sequence>
<keyword evidence="1" id="KW-0472">Membrane</keyword>
<protein>
    <submittedName>
        <fullName evidence="2">Peptidase A8</fullName>
    </submittedName>
    <submittedName>
        <fullName evidence="3">Signal peptidase II</fullName>
    </submittedName>
</protein>
<dbReference type="GO" id="GO:0016020">
    <property type="term" value="C:membrane"/>
    <property type="evidence" value="ECO:0007669"/>
    <property type="project" value="InterPro"/>
</dbReference>
<reference evidence="3 5" key="2">
    <citation type="submission" date="2018-08" db="EMBL/GenBank/DDBJ databases">
        <title>A genome reference for cultivated species of the human gut microbiota.</title>
        <authorList>
            <person name="Zou Y."/>
            <person name="Xue W."/>
            <person name="Luo G."/>
        </authorList>
    </citation>
    <scope>NUCLEOTIDE SEQUENCE [LARGE SCALE GENOMIC DNA]</scope>
    <source>
        <strain evidence="3 5">AF25-15</strain>
    </source>
</reference>
<dbReference type="GO" id="GO:0004190">
    <property type="term" value="F:aspartic-type endopeptidase activity"/>
    <property type="evidence" value="ECO:0007669"/>
    <property type="project" value="InterPro"/>
</dbReference>
<evidence type="ECO:0000313" key="4">
    <source>
        <dbReference type="Proteomes" id="UP000245905"/>
    </source>
</evidence>
<name>A0A2U2EFE5_9FIRM</name>
<feature type="transmembrane region" description="Helical" evidence="1">
    <location>
        <begin position="7"/>
        <end position="25"/>
    </location>
</feature>
<reference evidence="2 4" key="1">
    <citation type="submission" date="2014-09" db="EMBL/GenBank/DDBJ databases">
        <title>Butyrate-producing bacteria isolated from human gut.</title>
        <authorList>
            <person name="Zhang Q."/>
            <person name="Zhao L."/>
        </authorList>
    </citation>
    <scope>NUCLEOTIDE SEQUENCE [LARGE SCALE GENOMIC DNA]</scope>
    <source>
        <strain evidence="2 4">R22</strain>
    </source>
</reference>
<dbReference type="Proteomes" id="UP000266066">
    <property type="component" value="Unassembled WGS sequence"/>
</dbReference>
<dbReference type="InterPro" id="IPR001872">
    <property type="entry name" value="Peptidase_A8"/>
</dbReference>
<evidence type="ECO:0000313" key="5">
    <source>
        <dbReference type="Proteomes" id="UP000266066"/>
    </source>
</evidence>
<dbReference type="GO" id="GO:0006508">
    <property type="term" value="P:proteolysis"/>
    <property type="evidence" value="ECO:0007669"/>
    <property type="project" value="InterPro"/>
</dbReference>
<dbReference type="RefSeq" id="WP_109258347.1">
    <property type="nucleotide sequence ID" value="NZ_JRFS01000025.1"/>
</dbReference>
<dbReference type="EMBL" id="JRFS01000025">
    <property type="protein sequence ID" value="PWE83236.1"/>
    <property type="molecule type" value="Genomic_DNA"/>
</dbReference>
<dbReference type="Pfam" id="PF01252">
    <property type="entry name" value="Peptidase_A8"/>
    <property type="match status" value="1"/>
</dbReference>
<keyword evidence="1" id="KW-1133">Transmembrane helix</keyword>
<feature type="transmembrane region" description="Helical" evidence="1">
    <location>
        <begin position="129"/>
        <end position="152"/>
    </location>
</feature>
<evidence type="ECO:0000313" key="3">
    <source>
        <dbReference type="EMBL" id="RGR53217.1"/>
    </source>
</evidence>
<accession>A0A2U2EFE5</accession>
<proteinExistence type="predicted"/>
<organism evidence="2 4">
    <name type="scientific">Agathobacter rectalis</name>
    <dbReference type="NCBI Taxonomy" id="39491"/>
    <lineage>
        <taxon>Bacteria</taxon>
        <taxon>Bacillati</taxon>
        <taxon>Bacillota</taxon>
        <taxon>Clostridia</taxon>
        <taxon>Lachnospirales</taxon>
        <taxon>Lachnospiraceae</taxon>
        <taxon>Agathobacter</taxon>
    </lineage>
</organism>
<gene>
    <name evidence="3" type="ORF">DWY38_11975</name>
    <name evidence="2" type="ORF">LD38_11785</name>
</gene>
<dbReference type="EMBL" id="QRUJ01000014">
    <property type="protein sequence ID" value="RGR53217.1"/>
    <property type="molecule type" value="Genomic_DNA"/>
</dbReference>
<dbReference type="Proteomes" id="UP000245905">
    <property type="component" value="Unassembled WGS sequence"/>
</dbReference>
<evidence type="ECO:0000256" key="1">
    <source>
        <dbReference type="SAM" id="Phobius"/>
    </source>
</evidence>